<reference evidence="1 2" key="1">
    <citation type="journal article" date="2015" name="Microbiome">
        <title>Genomic resolution of linkages in carbon, nitrogen, and sulfur cycling among widespread estuary sediment bacteria.</title>
        <authorList>
            <person name="Baker B.J."/>
            <person name="Lazar C.S."/>
            <person name="Teske A.P."/>
            <person name="Dick G.J."/>
        </authorList>
    </citation>
    <scope>NUCLEOTIDE SEQUENCE [LARGE SCALE GENOMIC DNA]</scope>
    <source>
        <strain evidence="1">SM23_42</strain>
    </source>
</reference>
<gene>
    <name evidence="1" type="ORF">AMJ83_06915</name>
</gene>
<dbReference type="STRING" id="1703779.AMJ83_06915"/>
<evidence type="ECO:0000313" key="1">
    <source>
        <dbReference type="EMBL" id="KPK63498.1"/>
    </source>
</evidence>
<dbReference type="AlphaFoldDB" id="A0A0S8FTV8"/>
<proteinExistence type="predicted"/>
<organism evidence="1 2">
    <name type="scientific">candidate division WOR_3 bacterium SM23_42</name>
    <dbReference type="NCBI Taxonomy" id="1703779"/>
    <lineage>
        <taxon>Bacteria</taxon>
        <taxon>Bacteria division WOR-3</taxon>
    </lineage>
</organism>
<evidence type="ECO:0000313" key="2">
    <source>
        <dbReference type="Proteomes" id="UP000051373"/>
    </source>
</evidence>
<sequence>MYRVNGGFLSSEYYEFNLVPRFSTFGANTKLRHVTHSLALQGGQLKSSFRSEFFYGKSFTHRDTVMDVQYLKNTFYKVPPPSAPIREGTDTIFVDDRLPETNEIDTRVNLTIGGITGDFDPLINGFHYFMDYDRNIIHFLSRIEDDYIVVLKSNEQEIVIQSDQIQGNMLENVYALGPDIVPASLELSIYDTLGTLHPLNDFGIDNDDNNQVDAEFINYRLGYLIFPQTRPFPDEVYEQQINVYLMDYEFSTQSLFYYLSENPVMIGSEKVVVDGEQLTRDHHYIVDYSSGTVLFLSEDVVSAFSEIEIQYVSVERDREDIFYSVQPNIKIGSDINFAPGFSQIDDERFGHLSGKYQKSVENKSLMVVPQLAINEERAWGQDHLLVANYHMFTVNANYRGYSEDFESFGLSDRRYGQLRHSGTVSLGLEPITYVRLKGTVNREALVDSSDVDQKTQYVAGRIEYLNPRLPNAFLLVAKNTLPEYEKIKYQLNTNYNFQVYDNKMRFSSVARRDVLTFDAENERKTFEYVVNTNISLRFPLRVDIYLHGVDLYDNDNRDKDENEIRLALNADFIPGLYYTGNFQQKKELFYLASSKDLSIRHYLYNNLNIAPGRWYSAFSIINFSFGIGSNFDQYIDNLAADQDVPSIIFSPLEENIATLTDARNTYARIFLTPFSNLNIELKHTRLKSGTAYYDIPELRPTYINEARVEYDHEKIGFLTSTLYLSERHIYPAQTIRNIYLEWTKPWSARLRTKLSGNVRNDLDDYETAQTENSESNVRFETLWRFGGRSYVNINLGAKRQDRYATGITNSLLPGFSVNLNLIQFLFLRFDYEANVILSGSTTHLVSAKIAGSF</sequence>
<dbReference type="EMBL" id="LJUJ01000012">
    <property type="protein sequence ID" value="KPK63498.1"/>
    <property type="molecule type" value="Genomic_DNA"/>
</dbReference>
<name>A0A0S8FTV8_UNCW3</name>
<dbReference type="Proteomes" id="UP000051373">
    <property type="component" value="Unassembled WGS sequence"/>
</dbReference>
<accession>A0A0S8FTV8</accession>
<protein>
    <submittedName>
        <fullName evidence="1">Uncharacterized protein</fullName>
    </submittedName>
</protein>
<comment type="caution">
    <text evidence="1">The sequence shown here is derived from an EMBL/GenBank/DDBJ whole genome shotgun (WGS) entry which is preliminary data.</text>
</comment>